<feature type="domain" description="YTH" evidence="4">
    <location>
        <begin position="435"/>
        <end position="572"/>
    </location>
</feature>
<reference evidence="5 6" key="1">
    <citation type="submission" date="2020-08" db="EMBL/GenBank/DDBJ databases">
        <title>Plant Genome Project.</title>
        <authorList>
            <person name="Zhang R.-G."/>
        </authorList>
    </citation>
    <scope>NUCLEOTIDE SEQUENCE [LARGE SCALE GENOMIC DNA]</scope>
    <source>
        <tissue evidence="5">Rhizome</tissue>
    </source>
</reference>
<gene>
    <name evidence="5" type="ORF">ZIOFF_001382</name>
</gene>
<proteinExistence type="inferred from homology"/>
<sequence length="717" mass="78024">MAAVAPAAAPADQTTDLMEKLSLDTTSKSNEARETTKKPSGIHYGPVNGGEAPIAPVPSSKQNWTPLLEENADASTFYLPNGYTSPFYYGGYDGSVTEWEEYPRYVSPEGGVYGDMYGYGYASYGPYPSPGSPAPNLGQSSHLYGVQHYQYPTSYYQPPITFSPFMTSQSPNAKGAVPTSSAVDVPSIPEDAAKPIFNGTAKENANSSNASLKVKPAQQNSSLNSGGLAGKGASPGRPFSSGYQDPRYGFDGVWPTVQFFDGYVFPDGQRKPATKNSGPMSSGAGNISSRNQILQPLPHLMGMHAPRPAVPGMVNKMYPNSRMYNAFGGSQGFHSGIYDSRMNGRWGMPVDNKYKPRGRSNGLYGYGNENSDGLTELNKGPRADRVRNQKEVGPNVTIAVRGQSLPANGNVQDSVGVPERDQYNRADFPNTYSDAKFFIIKSYSEDDVHKSIKYNVWASTLHGNKKLDAAYHEAKQKTSGCPVFLFFSVNTSGQFVGVAEMIGPVDFSKTLDYWQQEKWIGCFPLKWHIVKDIPNSILKHITLENNENKPVTNSRDTQEVKLEQGLQLLKLFKEHEVEVKPAGSDDNDKDAANGKLGLQKPLESVMVLKKESAQVGLAHAEQVPSENSFLDAFPFSLELLARGHLHKANFMSSKMLFLLKVTIAGKYVGLGSGSRLSGLNLAVGPLCQTMAALTIFLILLFLFLHGEDERLLTTGSG</sequence>
<feature type="compositionally biased region" description="Low complexity" evidence="2">
    <location>
        <begin position="1"/>
        <end position="11"/>
    </location>
</feature>
<evidence type="ECO:0000256" key="3">
    <source>
        <dbReference type="SAM" id="Phobius"/>
    </source>
</evidence>
<evidence type="ECO:0000256" key="1">
    <source>
        <dbReference type="RuleBase" id="RU369095"/>
    </source>
</evidence>
<comment type="similarity">
    <text evidence="1">Belongs to the YTHDF family.</text>
</comment>
<dbReference type="PROSITE" id="PS50882">
    <property type="entry name" value="YTH"/>
    <property type="match status" value="1"/>
</dbReference>
<dbReference type="AlphaFoldDB" id="A0A8J5LUZ8"/>
<feature type="compositionally biased region" description="Polar residues" evidence="2">
    <location>
        <begin position="201"/>
        <end position="225"/>
    </location>
</feature>
<dbReference type="PANTHER" id="PTHR12357">
    <property type="entry name" value="YTH YT521-B HOMOLOGY DOMAIN-CONTAINING"/>
    <property type="match status" value="1"/>
</dbReference>
<protein>
    <recommendedName>
        <fullName evidence="1">YTH domain-containing family protein</fullName>
    </recommendedName>
</protein>
<feature type="compositionally biased region" description="Polar residues" evidence="2">
    <location>
        <begin position="274"/>
        <end position="289"/>
    </location>
</feature>
<name>A0A8J5LUZ8_ZINOF</name>
<keyword evidence="3" id="KW-0812">Transmembrane</keyword>
<comment type="function">
    <text evidence="1">Specifically recognizes and binds N6-methyladenosine (m6A)-containing RNAs, and regulates mRNA stability. M6A is a modification present at internal sites of mRNAs and some non-coding RNAs and plays a role in mRNA stability and processing.</text>
</comment>
<feature type="region of interest" description="Disordered" evidence="2">
    <location>
        <begin position="200"/>
        <end position="244"/>
    </location>
</feature>
<dbReference type="Pfam" id="PF04146">
    <property type="entry name" value="YTH"/>
    <property type="match status" value="1"/>
</dbReference>
<keyword evidence="1" id="KW-0694">RNA-binding</keyword>
<dbReference type="GO" id="GO:0003729">
    <property type="term" value="F:mRNA binding"/>
    <property type="evidence" value="ECO:0007669"/>
    <property type="project" value="UniProtKB-UniRule"/>
</dbReference>
<feature type="transmembrane region" description="Helical" evidence="3">
    <location>
        <begin position="682"/>
        <end position="704"/>
    </location>
</feature>
<dbReference type="EMBL" id="JACMSC010000001">
    <property type="protein sequence ID" value="KAG6536328.1"/>
    <property type="molecule type" value="Genomic_DNA"/>
</dbReference>
<dbReference type="Proteomes" id="UP000734854">
    <property type="component" value="Unassembled WGS sequence"/>
</dbReference>
<dbReference type="GO" id="GO:0005737">
    <property type="term" value="C:cytoplasm"/>
    <property type="evidence" value="ECO:0007669"/>
    <property type="project" value="TreeGrafter"/>
</dbReference>
<dbReference type="InterPro" id="IPR045168">
    <property type="entry name" value="YTH_prot"/>
</dbReference>
<feature type="region of interest" description="Disordered" evidence="2">
    <location>
        <begin position="359"/>
        <end position="390"/>
    </location>
</feature>
<feature type="compositionally biased region" description="Basic and acidic residues" evidence="2">
    <location>
        <begin position="379"/>
        <end position="390"/>
    </location>
</feature>
<dbReference type="CDD" id="cd21134">
    <property type="entry name" value="YTH"/>
    <property type="match status" value="1"/>
</dbReference>
<organism evidence="5 6">
    <name type="scientific">Zingiber officinale</name>
    <name type="common">Ginger</name>
    <name type="synonym">Amomum zingiber</name>
    <dbReference type="NCBI Taxonomy" id="94328"/>
    <lineage>
        <taxon>Eukaryota</taxon>
        <taxon>Viridiplantae</taxon>
        <taxon>Streptophyta</taxon>
        <taxon>Embryophyta</taxon>
        <taxon>Tracheophyta</taxon>
        <taxon>Spermatophyta</taxon>
        <taxon>Magnoliopsida</taxon>
        <taxon>Liliopsida</taxon>
        <taxon>Zingiberales</taxon>
        <taxon>Zingiberaceae</taxon>
        <taxon>Zingiber</taxon>
    </lineage>
</organism>
<keyword evidence="6" id="KW-1185">Reference proteome</keyword>
<dbReference type="PANTHER" id="PTHR12357:SF99">
    <property type="entry name" value="YTH DOMAIN-CONTAINING PROTEIN ECT2-RELATED"/>
    <property type="match status" value="1"/>
</dbReference>
<dbReference type="Gene3D" id="3.10.590.10">
    <property type="entry name" value="ph1033 like domains"/>
    <property type="match status" value="1"/>
</dbReference>
<dbReference type="GO" id="GO:0061157">
    <property type="term" value="P:mRNA destabilization"/>
    <property type="evidence" value="ECO:0007669"/>
    <property type="project" value="TreeGrafter"/>
</dbReference>
<feature type="region of interest" description="Disordered" evidence="2">
    <location>
        <begin position="1"/>
        <end position="62"/>
    </location>
</feature>
<keyword evidence="3" id="KW-0472">Membrane</keyword>
<evidence type="ECO:0000259" key="4">
    <source>
        <dbReference type="PROSITE" id="PS50882"/>
    </source>
</evidence>
<evidence type="ECO:0000256" key="2">
    <source>
        <dbReference type="SAM" id="MobiDB-lite"/>
    </source>
</evidence>
<dbReference type="InterPro" id="IPR007275">
    <property type="entry name" value="YTH_domain"/>
</dbReference>
<evidence type="ECO:0000313" key="6">
    <source>
        <dbReference type="Proteomes" id="UP000734854"/>
    </source>
</evidence>
<comment type="caution">
    <text evidence="5">The sequence shown here is derived from an EMBL/GenBank/DDBJ whole genome shotgun (WGS) entry which is preliminary data.</text>
</comment>
<keyword evidence="3" id="KW-1133">Transmembrane helix</keyword>
<accession>A0A8J5LUZ8</accession>
<dbReference type="GO" id="GO:1990247">
    <property type="term" value="F:N6-methyladenosine-containing RNA reader activity"/>
    <property type="evidence" value="ECO:0007669"/>
    <property type="project" value="UniProtKB-UniRule"/>
</dbReference>
<feature type="region of interest" description="Disordered" evidence="2">
    <location>
        <begin position="268"/>
        <end position="289"/>
    </location>
</feature>
<evidence type="ECO:0000313" key="5">
    <source>
        <dbReference type="EMBL" id="KAG6536328.1"/>
    </source>
</evidence>